<dbReference type="GeneID" id="77931494"/>
<dbReference type="KEGG" id="vg:77931494"/>
<dbReference type="RefSeq" id="YP_010655628.1">
    <property type="nucleotide sequence ID" value="NC_070830.1"/>
</dbReference>
<name>A0A8F2E6N9_9CAUD</name>
<evidence type="ECO:0000313" key="1">
    <source>
        <dbReference type="EMBL" id="QWT29803.1"/>
    </source>
</evidence>
<protein>
    <submittedName>
        <fullName evidence="1">Major tail protein</fullName>
    </submittedName>
</protein>
<proteinExistence type="predicted"/>
<dbReference type="Proteomes" id="UP000683386">
    <property type="component" value="Segment"/>
</dbReference>
<accession>A0A8F2E6N9</accession>
<organism evidence="1 2">
    <name type="scientific">Streptomyces phage KimJongPhill</name>
    <dbReference type="NCBI Taxonomy" id="2848886"/>
    <lineage>
        <taxon>Viruses</taxon>
        <taxon>Duplodnaviria</taxon>
        <taxon>Heunggongvirae</taxon>
        <taxon>Uroviricota</taxon>
        <taxon>Caudoviricetes</taxon>
        <taxon>Zukovirus</taxon>
        <taxon>Zukovirus phill</taxon>
    </lineage>
</organism>
<reference evidence="1" key="1">
    <citation type="submission" date="2021-03" db="EMBL/GenBank/DDBJ databases">
        <authorList>
            <person name="Alqahtani R."/>
            <person name="Behailu E."/>
            <person name="Cappabianca D.W."/>
            <person name="Csanadi-Schwartz K.M."/>
            <person name="Dalal A.S."/>
            <person name="Fahim M.S."/>
            <person name="Franklin J.M."/>
            <person name="Gluckman M.H."/>
            <person name="Levine C.J."/>
            <person name="Martin N."/>
            <person name="Milza N."/>
            <person name="Najmabadi R."/>
            <person name="Newman A.M."/>
            <person name="Pajunar M."/>
            <person name="Qalawee I."/>
            <person name="Rizvi A."/>
            <person name="Samuel A."/>
            <person name="Smith A."/>
            <person name="Swann F.E."/>
            <person name="Sweeney P."/>
            <person name="Torres N.R."/>
            <person name="Ventrone L."/>
            <person name="Ventura L."/>
            <person name="Wroe M."/>
            <person name="Acquaye N.A."/>
            <person name="Agnes T.J."/>
            <person name="Ahmed A."/>
            <person name="Ahmed S."/>
            <person name="Amodu B.A."/>
            <person name="Arefeayne N.F."/>
            <person name="Asamoah-Frimpong E.A."/>
            <person name="Attaran A."/>
            <person name="Barragan J.M."/>
            <person name="Baumgarten L.N."/>
            <person name="Berhane B."/>
            <person name="Beyene A."/>
            <person name="Bhattarai B."/>
            <person name="Biondokin D.V."/>
            <person name="Boone B.K."/>
            <person name="Burney S.Z."/>
            <person name="Cayanan J.-R.T."/>
            <person name="Cesta G."/>
            <person name="Chang J."/>
            <person name="Chavez J."/>
            <person name="Chorbajian C."/>
            <person name="Christian S."/>
            <person name="Corns J.R."/>
            <person name="Corns N.R."/>
            <person name="Cowan J.T."/>
            <person name="Coyne C."/>
            <person name="Dadzie B."/>
            <person name="Datu D.-L.V."/>
            <person name="Deng B.C."/>
            <person name="Der L."/>
            <person name="Dickerson K."/>
            <person name="Dozier E."/>
            <person name="Egbunine A.O."/>
            <person name="Farooq M."/>
            <person name="Fonge A.E."/>
            <person name="Ghomsi-Nono M.P."/>
            <person name="Giampietro H."/>
            <person name="Gunnison R.P."/>
            <person name="Han S.H."/>
            <person name="Hennigan A.J."/>
            <person name="Hong A.N."/>
            <person name="Ijomor E.C."/>
            <person name="Jalali A."/>
            <person name="Jamil T.Z."/>
            <person name="Jenkins C.R."/>
            <person name="Joseph M.A."/>
            <person name="Jowanowitch O.J."/>
            <person name="Kang D."/>
            <person name="Khan A."/>
            <person name="Khan Z.K."/>
            <person name="Kiewe T."/>
            <person name="Kjerulf A.B."/>
            <person name="Kolosey V."/>
            <person name="Kurup M."/>
            <person name="Lee V.H."/>
            <person name="Llontop-Maldonado V."/>
            <person name="Long P."/>
            <person name="Lu N."/>
            <person name="Majekodunmi A."/>
            <person name="Malik H.W."/>
            <person name="Marcellino S.C."/>
            <person name="Martinez L.A."/>
            <person name="Meher F.N."/>
            <person name="Michelin M.A."/>
            <person name="Mitchell K.G."/>
            <person name="Mullens W.J."/>
            <person name="Nwakama C."/>
            <person name="Nwosu F.T."/>
            <person name="Oboh E.C."/>
            <person name="Odujinrin O."/>
            <person name="Ogunsan O."/>
            <person name="O'Neill K."/>
            <person name="Oxlaj J.A."/>
            <person name="Patel A.K."/>
            <person name="Patel B.R."/>
            <person name="Pham Q."/>
            <person name="Porter J."/>
            <person name="Portes J."/>
            <person name="Prokopenko A."/>
            <person name="Quraishi M."/>
            <person name="Qureshi M.-A."/>
            <person name="Rivera A."/>
            <person name="Rubalsky V."/>
            <person name="Saikali Y."/>
            <person name="Saqaf K."/>
            <person name="Saroya S.R."/>
            <person name="Seas A."/>
            <person name="Shadrick R.E."/>
            <person name="Sharda N."/>
            <person name="Sigindere M.T."/>
            <person name="Simbi V.G."/>
            <person name="Thuzar C."/>
            <person name="Tran K."/>
            <person name="Tran V.D."/>
            <person name="Trang W."/>
            <person name="Vaishnav N."/>
            <person name="Vuong K."/>
            <person name="Walker C."/>
            <person name="Wallace S.A."/>
            <person name="Warfield J.C."/>
            <person name="Wikina T."/>
            <person name="Wobbeking F.T."/>
            <person name="Worrent L.D."/>
            <person name="Yan T."/>
            <person name="Zehra A."/>
            <person name="Avazpour P."/>
            <person name="Kim F.M."/>
            <person name="Mason K."/>
            <person name="Nguyen D.A."/>
            <person name="Pettit S.M."/>
            <person name="Zhou O.J."/>
            <person name="Brissett D.L."/>
            <person name="Gualtieri C."/>
            <person name="Hufford T.M."/>
            <person name="Ko J.M."/>
            <person name="Novak J.K."/>
            <person name="Smith Z.M."/>
            <person name="Mayer-Bacon C."/>
            <person name="Erill I."/>
            <person name="Caruso S.M."/>
            <person name="Garlena R.A."/>
            <person name="Russell D.A."/>
            <person name="Pope W.H."/>
            <person name="Jacobs-Sera D."/>
            <person name="Hatfull G.F."/>
        </authorList>
    </citation>
    <scope>NUCLEOTIDE SEQUENCE</scope>
</reference>
<gene>
    <name evidence="1" type="primary">22</name>
    <name evidence="1" type="ORF">SEA_KIMJONGPHILL_22</name>
</gene>
<sequence length="189" mass="20762">MAVTVTNLTLGPGEMFKGAFGTTEPADSEVVNDMTGTTVSGSWTDMGGTQGGITLELNQEYTELEVDQVVDIPGRRLTKREFKINTNLAEVTLENYQLASNGGTITTGSGYRTYEPSSDNSGNTPTYSALVFDGFGPNSKRRRVIARRVLNVATVGQEYMKDSQTLFPVEFSCHYVSKTIRPFRYIDQT</sequence>
<evidence type="ECO:0000313" key="2">
    <source>
        <dbReference type="Proteomes" id="UP000683386"/>
    </source>
</evidence>
<dbReference type="EMBL" id="MW822144">
    <property type="protein sequence ID" value="QWT29803.1"/>
    <property type="molecule type" value="Genomic_DNA"/>
</dbReference>
<keyword evidence="2" id="KW-1185">Reference proteome</keyword>